<protein>
    <submittedName>
        <fullName evidence="1">Uncharacterized protein</fullName>
    </submittedName>
</protein>
<evidence type="ECO:0000313" key="2">
    <source>
        <dbReference type="Proteomes" id="UP000595140"/>
    </source>
</evidence>
<organism evidence="1 2">
    <name type="scientific">Cuscuta campestris</name>
    <dbReference type="NCBI Taxonomy" id="132261"/>
    <lineage>
        <taxon>Eukaryota</taxon>
        <taxon>Viridiplantae</taxon>
        <taxon>Streptophyta</taxon>
        <taxon>Embryophyta</taxon>
        <taxon>Tracheophyta</taxon>
        <taxon>Spermatophyta</taxon>
        <taxon>Magnoliopsida</taxon>
        <taxon>eudicotyledons</taxon>
        <taxon>Gunneridae</taxon>
        <taxon>Pentapetalae</taxon>
        <taxon>asterids</taxon>
        <taxon>lamiids</taxon>
        <taxon>Solanales</taxon>
        <taxon>Convolvulaceae</taxon>
        <taxon>Cuscuteae</taxon>
        <taxon>Cuscuta</taxon>
        <taxon>Cuscuta subgen. Grammica</taxon>
        <taxon>Cuscuta sect. Cleistogrammica</taxon>
    </lineage>
</organism>
<dbReference type="AlphaFoldDB" id="A0A484KS57"/>
<dbReference type="OrthoDB" id="10252718at2759"/>
<reference evidence="1 2" key="1">
    <citation type="submission" date="2018-04" db="EMBL/GenBank/DDBJ databases">
        <authorList>
            <person name="Vogel A."/>
        </authorList>
    </citation>
    <scope>NUCLEOTIDE SEQUENCE [LARGE SCALE GENOMIC DNA]</scope>
</reference>
<accession>A0A484KS57</accession>
<sequence>MAISYMRSFKTVTFPKEIDSQSDWLQNICRRRRQSKEGLKRRRCDRWPKSVFSQQGSEINNGRRCEYSQGRNRPQGVAGYSEYPEWLDKKKPALSELRRKDLESLPYEELKRFVKLDNRARRTILSRPRTERCRKTSPCRRRTAWL</sequence>
<evidence type="ECO:0000313" key="1">
    <source>
        <dbReference type="EMBL" id="VFQ67458.1"/>
    </source>
</evidence>
<name>A0A484KS57_9ASTE</name>
<proteinExistence type="predicted"/>
<dbReference type="Proteomes" id="UP000595140">
    <property type="component" value="Unassembled WGS sequence"/>
</dbReference>
<gene>
    <name evidence="1" type="ORF">CCAM_LOCUS9234</name>
</gene>
<keyword evidence="2" id="KW-1185">Reference proteome</keyword>
<dbReference type="EMBL" id="OOIL02000613">
    <property type="protein sequence ID" value="VFQ67458.1"/>
    <property type="molecule type" value="Genomic_DNA"/>
</dbReference>